<dbReference type="PANTHER" id="PTHR42978">
    <property type="entry name" value="QUORUM-QUENCHING LACTONASE YTNP-RELATED-RELATED"/>
    <property type="match status" value="1"/>
</dbReference>
<reference evidence="6 7" key="1">
    <citation type="submission" date="2016-10" db="EMBL/GenBank/DDBJ databases">
        <authorList>
            <person name="de Groot N.N."/>
        </authorList>
    </citation>
    <scope>NUCLEOTIDE SEQUENCE [LARGE SCALE GENOMIC DNA]</scope>
    <source>
        <strain evidence="6 7">DSM 21668</strain>
    </source>
</reference>
<feature type="domain" description="Metallo-beta-lactamase" evidence="5">
    <location>
        <begin position="36"/>
        <end position="225"/>
    </location>
</feature>
<dbReference type="OrthoDB" id="9802248at2"/>
<dbReference type="PANTHER" id="PTHR42978:SF6">
    <property type="entry name" value="QUORUM-QUENCHING LACTONASE YTNP-RELATED"/>
    <property type="match status" value="1"/>
</dbReference>
<evidence type="ECO:0000313" key="6">
    <source>
        <dbReference type="EMBL" id="SDL29623.1"/>
    </source>
</evidence>
<dbReference type="Pfam" id="PF00753">
    <property type="entry name" value="Lactamase_B"/>
    <property type="match status" value="1"/>
</dbReference>
<proteinExistence type="inferred from homology"/>
<dbReference type="GO" id="GO:0046872">
    <property type="term" value="F:metal ion binding"/>
    <property type="evidence" value="ECO:0007669"/>
    <property type="project" value="UniProtKB-KW"/>
</dbReference>
<dbReference type="InterPro" id="IPR001279">
    <property type="entry name" value="Metallo-B-lactamas"/>
</dbReference>
<keyword evidence="2" id="KW-0479">Metal-binding</keyword>
<dbReference type="STRING" id="563176.SAMN04488090_0655"/>
<evidence type="ECO:0000256" key="3">
    <source>
        <dbReference type="ARBA" id="ARBA00022801"/>
    </source>
</evidence>
<name>A0A1G9IXE0_9BACT</name>
<organism evidence="6 7">
    <name type="scientific">Siphonobacter aquaeclarae</name>
    <dbReference type="NCBI Taxonomy" id="563176"/>
    <lineage>
        <taxon>Bacteria</taxon>
        <taxon>Pseudomonadati</taxon>
        <taxon>Bacteroidota</taxon>
        <taxon>Cytophagia</taxon>
        <taxon>Cytophagales</taxon>
        <taxon>Cytophagaceae</taxon>
        <taxon>Siphonobacter</taxon>
    </lineage>
</organism>
<dbReference type="EMBL" id="FNGS01000001">
    <property type="protein sequence ID" value="SDL29623.1"/>
    <property type="molecule type" value="Genomic_DNA"/>
</dbReference>
<dbReference type="Gene3D" id="3.60.15.10">
    <property type="entry name" value="Ribonuclease Z/Hydroxyacylglutathione hydrolase-like"/>
    <property type="match status" value="1"/>
</dbReference>
<dbReference type="RefSeq" id="WP_093197621.1">
    <property type="nucleotide sequence ID" value="NZ_FNGS01000001.1"/>
</dbReference>
<evidence type="ECO:0000256" key="4">
    <source>
        <dbReference type="ARBA" id="ARBA00022833"/>
    </source>
</evidence>
<dbReference type="InterPro" id="IPR036866">
    <property type="entry name" value="RibonucZ/Hydroxyglut_hydro"/>
</dbReference>
<dbReference type="SUPFAM" id="SSF56281">
    <property type="entry name" value="Metallo-hydrolase/oxidoreductase"/>
    <property type="match status" value="1"/>
</dbReference>
<dbReference type="InterPro" id="IPR051013">
    <property type="entry name" value="MBL_superfamily_lactonases"/>
</dbReference>
<dbReference type="AlphaFoldDB" id="A0A1G9IXE0"/>
<dbReference type="SMART" id="SM00849">
    <property type="entry name" value="Lactamase_B"/>
    <property type="match status" value="1"/>
</dbReference>
<keyword evidence="7" id="KW-1185">Reference proteome</keyword>
<protein>
    <submittedName>
        <fullName evidence="6">Glyoxylase, beta-lactamase superfamily II</fullName>
    </submittedName>
</protein>
<evidence type="ECO:0000256" key="1">
    <source>
        <dbReference type="ARBA" id="ARBA00007749"/>
    </source>
</evidence>
<evidence type="ECO:0000256" key="2">
    <source>
        <dbReference type="ARBA" id="ARBA00022723"/>
    </source>
</evidence>
<evidence type="ECO:0000313" key="7">
    <source>
        <dbReference type="Proteomes" id="UP000198901"/>
    </source>
</evidence>
<dbReference type="GO" id="GO:0016787">
    <property type="term" value="F:hydrolase activity"/>
    <property type="evidence" value="ECO:0007669"/>
    <property type="project" value="UniProtKB-KW"/>
</dbReference>
<keyword evidence="4" id="KW-0862">Zinc</keyword>
<accession>A0A1G9IXE0</accession>
<sequence length="241" mass="27360">MTILPLTEGLFVVDSVKRFVPFISGMPRIPGTTLLAIRPFLIRMRNDCVLLDTGLGTASNGMPAILGLLEEAGIRPEDVTRVILSHLHKDHTGGLGMWDDGHFHPLFPRAKHYLQRREWLYAQAQTGNPSYHEPTLLALASLPNRVWLDDDTGEIADGITYAVSGGHTPFHQTIRLEEDGEVIFYGADEIPMAVYLDQHSAYRNDFDGKKARDNRREWKEQAEGWTFLFYHDRRLPLKTLP</sequence>
<keyword evidence="3" id="KW-0378">Hydrolase</keyword>
<evidence type="ECO:0000259" key="5">
    <source>
        <dbReference type="SMART" id="SM00849"/>
    </source>
</evidence>
<dbReference type="Proteomes" id="UP000198901">
    <property type="component" value="Unassembled WGS sequence"/>
</dbReference>
<gene>
    <name evidence="6" type="ORF">SAMN04488090_0655</name>
</gene>
<comment type="similarity">
    <text evidence="1">Belongs to the metallo-beta-lactamase superfamily.</text>
</comment>